<evidence type="ECO:0000313" key="1">
    <source>
        <dbReference type="EMBL" id="MEU7074029.1"/>
    </source>
</evidence>
<keyword evidence="2" id="KW-1185">Reference proteome</keyword>
<gene>
    <name evidence="1" type="ORF">AB0A88_28405</name>
</gene>
<dbReference type="EMBL" id="JBEZAE010000023">
    <property type="protein sequence ID" value="MEU7074029.1"/>
    <property type="molecule type" value="Genomic_DNA"/>
</dbReference>
<protein>
    <recommendedName>
        <fullName evidence="3">Transposase</fullName>
    </recommendedName>
</protein>
<evidence type="ECO:0000313" key="2">
    <source>
        <dbReference type="Proteomes" id="UP001551329"/>
    </source>
</evidence>
<proteinExistence type="predicted"/>
<sequence>MQTLQRGYKAWFFLAMVEQPTTAGIRVVIVHGHPSGSAWFGQPPERLAEPSPYTSILLALMSFSRLLMPL</sequence>
<dbReference type="Proteomes" id="UP001551329">
    <property type="component" value="Unassembled WGS sequence"/>
</dbReference>
<evidence type="ECO:0008006" key="3">
    <source>
        <dbReference type="Google" id="ProtNLM"/>
    </source>
</evidence>
<comment type="caution">
    <text evidence="1">The sequence shown here is derived from an EMBL/GenBank/DDBJ whole genome shotgun (WGS) entry which is preliminary data.</text>
</comment>
<dbReference type="RefSeq" id="WP_358477150.1">
    <property type="nucleotide sequence ID" value="NZ_JBEZAE010000023.1"/>
</dbReference>
<reference evidence="1 2" key="1">
    <citation type="submission" date="2024-06" db="EMBL/GenBank/DDBJ databases">
        <title>The Natural Products Discovery Center: Release of the First 8490 Sequenced Strains for Exploring Actinobacteria Biosynthetic Diversity.</title>
        <authorList>
            <person name="Kalkreuter E."/>
            <person name="Kautsar S.A."/>
            <person name="Yang D."/>
            <person name="Bader C.D."/>
            <person name="Teijaro C.N."/>
            <person name="Fluegel L."/>
            <person name="Davis C.M."/>
            <person name="Simpson J.R."/>
            <person name="Lauterbach L."/>
            <person name="Steele A.D."/>
            <person name="Gui C."/>
            <person name="Meng S."/>
            <person name="Li G."/>
            <person name="Viehrig K."/>
            <person name="Ye F."/>
            <person name="Su P."/>
            <person name="Kiefer A.F."/>
            <person name="Nichols A."/>
            <person name="Cepeda A.J."/>
            <person name="Yan W."/>
            <person name="Fan B."/>
            <person name="Jiang Y."/>
            <person name="Adhikari A."/>
            <person name="Zheng C.-J."/>
            <person name="Schuster L."/>
            <person name="Cowan T.M."/>
            <person name="Smanski M.J."/>
            <person name="Chevrette M.G."/>
            <person name="De Carvalho L.P.S."/>
            <person name="Shen B."/>
        </authorList>
    </citation>
    <scope>NUCLEOTIDE SEQUENCE [LARGE SCALE GENOMIC DNA]</scope>
    <source>
        <strain evidence="1 2">NPDC045974</strain>
    </source>
</reference>
<name>A0ABV3CGW3_9ACTN</name>
<accession>A0ABV3CGW3</accession>
<organism evidence="1 2">
    <name type="scientific">Streptomyces narbonensis</name>
    <dbReference type="NCBI Taxonomy" id="67333"/>
    <lineage>
        <taxon>Bacteria</taxon>
        <taxon>Bacillati</taxon>
        <taxon>Actinomycetota</taxon>
        <taxon>Actinomycetes</taxon>
        <taxon>Kitasatosporales</taxon>
        <taxon>Streptomycetaceae</taxon>
        <taxon>Streptomyces</taxon>
    </lineage>
</organism>